<proteinExistence type="predicted"/>
<dbReference type="AlphaFoldDB" id="A0A1G4AXP1"/>
<name>A0A1G4AXP1_9PEZI</name>
<evidence type="ECO:0000313" key="3">
    <source>
        <dbReference type="Proteomes" id="UP000176998"/>
    </source>
</evidence>
<feature type="region of interest" description="Disordered" evidence="1">
    <location>
        <begin position="128"/>
        <end position="147"/>
    </location>
</feature>
<evidence type="ECO:0000256" key="1">
    <source>
        <dbReference type="SAM" id="MobiDB-lite"/>
    </source>
</evidence>
<comment type="caution">
    <text evidence="2">The sequence shown here is derived from an EMBL/GenBank/DDBJ whole genome shotgun (WGS) entry which is preliminary data.</text>
</comment>
<sequence length="147" mass="16704">MYETETKIHYALDMRRTQKSKAYCFLSRATRRVTAHQSCLSKAIEIFRRMASKPSPLEHSAKLGSMLSDTKVGPDRQRTSENSSCSITDQDTGCNFGIALDGMAETAEEDFNLDPAHEFRTWNRDKLRWEHKDEKTGSMTSAPGHLD</sequence>
<feature type="region of interest" description="Disordered" evidence="1">
    <location>
        <begin position="54"/>
        <end position="86"/>
    </location>
</feature>
<reference evidence="2 3" key="1">
    <citation type="submission" date="2016-09" db="EMBL/GenBank/DDBJ databases">
        <authorList>
            <person name="Capua I."/>
            <person name="De Benedictis P."/>
            <person name="Joannis T."/>
            <person name="Lombin L.H."/>
            <person name="Cattoli G."/>
        </authorList>
    </citation>
    <scope>NUCLEOTIDE SEQUENCE [LARGE SCALE GENOMIC DNA]</scope>
    <source>
        <strain evidence="2 3">IMI 309357</strain>
    </source>
</reference>
<dbReference type="Proteomes" id="UP000176998">
    <property type="component" value="Unassembled WGS sequence"/>
</dbReference>
<accession>A0A1G4AXP1</accession>
<protein>
    <submittedName>
        <fullName evidence="2">Uncharacterized protein</fullName>
    </submittedName>
</protein>
<gene>
    <name evidence="2" type="ORF">CORC01_10813</name>
</gene>
<dbReference type="GeneID" id="34563950"/>
<evidence type="ECO:0000313" key="2">
    <source>
        <dbReference type="EMBL" id="OHE93914.1"/>
    </source>
</evidence>
<dbReference type="EMBL" id="MJBS01000110">
    <property type="protein sequence ID" value="OHE93914.1"/>
    <property type="molecule type" value="Genomic_DNA"/>
</dbReference>
<organism evidence="2 3">
    <name type="scientific">Colletotrichum orchidophilum</name>
    <dbReference type="NCBI Taxonomy" id="1209926"/>
    <lineage>
        <taxon>Eukaryota</taxon>
        <taxon>Fungi</taxon>
        <taxon>Dikarya</taxon>
        <taxon>Ascomycota</taxon>
        <taxon>Pezizomycotina</taxon>
        <taxon>Sordariomycetes</taxon>
        <taxon>Hypocreomycetidae</taxon>
        <taxon>Glomerellales</taxon>
        <taxon>Glomerellaceae</taxon>
        <taxon>Colletotrichum</taxon>
    </lineage>
</organism>
<dbReference type="RefSeq" id="XP_022471078.1">
    <property type="nucleotide sequence ID" value="XM_022622440.1"/>
</dbReference>
<keyword evidence="3" id="KW-1185">Reference proteome</keyword>